<feature type="compositionally biased region" description="Basic and acidic residues" evidence="1">
    <location>
        <begin position="665"/>
        <end position="680"/>
    </location>
</feature>
<feature type="region of interest" description="Disordered" evidence="1">
    <location>
        <begin position="658"/>
        <end position="690"/>
    </location>
</feature>
<evidence type="ECO:0000313" key="3">
    <source>
        <dbReference type="Proteomes" id="UP001189429"/>
    </source>
</evidence>
<comment type="caution">
    <text evidence="2">The sequence shown here is derived from an EMBL/GenBank/DDBJ whole genome shotgun (WGS) entry which is preliminary data.</text>
</comment>
<evidence type="ECO:0000256" key="1">
    <source>
        <dbReference type="SAM" id="MobiDB-lite"/>
    </source>
</evidence>
<evidence type="ECO:0000313" key="2">
    <source>
        <dbReference type="EMBL" id="CAK0803056.1"/>
    </source>
</evidence>
<accession>A0ABN9QB01</accession>
<gene>
    <name evidence="2" type="ORF">PCOR1329_LOCUS10366</name>
</gene>
<proteinExistence type="predicted"/>
<keyword evidence="3" id="KW-1185">Reference proteome</keyword>
<reference evidence="2" key="1">
    <citation type="submission" date="2023-10" db="EMBL/GenBank/DDBJ databases">
        <authorList>
            <person name="Chen Y."/>
            <person name="Shah S."/>
            <person name="Dougan E. K."/>
            <person name="Thang M."/>
            <person name="Chan C."/>
        </authorList>
    </citation>
    <scope>NUCLEOTIDE SEQUENCE [LARGE SCALE GENOMIC DNA]</scope>
</reference>
<name>A0ABN9QB01_9DINO</name>
<dbReference type="EMBL" id="CAUYUJ010002936">
    <property type="protein sequence ID" value="CAK0803056.1"/>
    <property type="molecule type" value="Genomic_DNA"/>
</dbReference>
<sequence length="690" mass="74000">MDLAIHADYDREPSPTFFSIGAPRNVQFAEDQHAMVQWMQDAQPQPGHVNIFVNATARRFHMRAQVGSEMALPWALVLSGALKLLGGQRRRFSAPNVRGAETPLIVPADTSPKQVSRELQTKRLTVIAGGAHPGMELKTPRQSGHLQRGAMPMAEVRPQGLREQSKNWGPAAVAQMGINDDCIGQKFESAHERRGSLAERGDMLANYPGAGGTAAKPTGSRAPGASFFSEAAPLRQPRAQRASANPRQRASVAAGALDIADARSRPHLSPQPGARMQTQECRFQQGQIFRHQITRSDAIEIAADIPTHFSQRCQVGTAAGRSFIVQPFALIPRLHCQLNVAREAAPLSGARLSDRAAVALAIDAEEVCAPLEASRPCPRRCSRRLSTTPRPSCAAKEIVALAAELTRNDSQKLPQGSDDGNLLESGSERTKLVKFESEGASPPRGKAPPLQGHLAQGGANVCDCIFCAFCPKRHGNDIAGAGVESGEAPELFGSYHRAFPGAPLHFSTRPEDIHVGPAAHPPPPADITANLGFPRQDRYARSAGYDTSGVGRMSMEALVQLKTADGFMSLANLQAPKLRRIVQVTNARAAEAEGVLRYLRDNGNHNPEGQFASGKGFGRLPDLSEAPGPKCCKCASGTTVWSASGKCKPCDGQVELQVPAPQGCDPKDKDRGLQRQEGVRRRLQGPSGPR</sequence>
<protein>
    <submittedName>
        <fullName evidence="2">Uncharacterized protein</fullName>
    </submittedName>
</protein>
<organism evidence="2 3">
    <name type="scientific">Prorocentrum cordatum</name>
    <dbReference type="NCBI Taxonomy" id="2364126"/>
    <lineage>
        <taxon>Eukaryota</taxon>
        <taxon>Sar</taxon>
        <taxon>Alveolata</taxon>
        <taxon>Dinophyceae</taxon>
        <taxon>Prorocentrales</taxon>
        <taxon>Prorocentraceae</taxon>
        <taxon>Prorocentrum</taxon>
    </lineage>
</organism>
<dbReference type="Proteomes" id="UP001189429">
    <property type="component" value="Unassembled WGS sequence"/>
</dbReference>